<proteinExistence type="predicted"/>
<comment type="caution">
    <text evidence="2">The sequence shown here is derived from an EMBL/GenBank/DDBJ whole genome shotgun (WGS) entry which is preliminary data.</text>
</comment>
<keyword evidence="1" id="KW-0472">Membrane</keyword>
<organism evidence="2">
    <name type="scientific">Fusobacterium nucleatum CTI-6</name>
    <dbReference type="NCBI Taxonomy" id="1316587"/>
    <lineage>
        <taxon>Bacteria</taxon>
        <taxon>Fusobacteriati</taxon>
        <taxon>Fusobacteriota</taxon>
        <taxon>Fusobacteriia</taxon>
        <taxon>Fusobacteriales</taxon>
        <taxon>Fusobacteriaceae</taxon>
        <taxon>Fusobacterium</taxon>
    </lineage>
</organism>
<feature type="transmembrane region" description="Helical" evidence="1">
    <location>
        <begin position="219"/>
        <end position="236"/>
    </location>
</feature>
<accession>U7TPM4</accession>
<keyword evidence="1" id="KW-0812">Transmembrane</keyword>
<feature type="transmembrane region" description="Helical" evidence="1">
    <location>
        <begin position="197"/>
        <end position="213"/>
    </location>
</feature>
<dbReference type="EMBL" id="AXNV01000025">
    <property type="protein sequence ID" value="ERT46348.1"/>
    <property type="molecule type" value="Genomic_DNA"/>
</dbReference>
<reference evidence="2" key="1">
    <citation type="submission" date="2013-10" db="EMBL/GenBank/DDBJ databases">
        <title>The Genome Sequence of Fusobacterium nucleatum CTI-6.</title>
        <authorList>
            <consortium name="The Broad Institute Genomics Platform"/>
            <person name="Earl A."/>
            <person name="Ward D."/>
            <person name="Feldgarden M."/>
            <person name="Gevers D."/>
            <person name="Kostic A."/>
            <person name="Garrett W."/>
            <person name="Young S.K."/>
            <person name="Zeng Q."/>
            <person name="Gargeya S."/>
            <person name="Fitzgerald M."/>
            <person name="Abouelleil A."/>
            <person name="Alvarado L."/>
            <person name="Berlin A.M."/>
            <person name="Chapman S.B."/>
            <person name="Gainer-Dewar J."/>
            <person name="Goldberg J."/>
            <person name="Gnerre S."/>
            <person name="Griggs A."/>
            <person name="Gujja S."/>
            <person name="Hansen M."/>
            <person name="Howarth C."/>
            <person name="Imamovic A."/>
            <person name="Ireland A."/>
            <person name="Larimer J."/>
            <person name="McCowan C."/>
            <person name="Murphy C."/>
            <person name="Pearson M."/>
            <person name="Poon T.W."/>
            <person name="Priest M."/>
            <person name="Roberts A."/>
            <person name="Saif S."/>
            <person name="Shea T."/>
            <person name="Sykes S."/>
            <person name="Wortman J."/>
            <person name="Nusbaum C."/>
            <person name="Birren B."/>
        </authorList>
    </citation>
    <scope>NUCLEOTIDE SEQUENCE [LARGE SCALE GENOMIC DNA]</scope>
    <source>
        <strain evidence="2">CTI-6</strain>
    </source>
</reference>
<feature type="transmembrane region" description="Helical" evidence="1">
    <location>
        <begin position="26"/>
        <end position="43"/>
    </location>
</feature>
<keyword evidence="1" id="KW-1133">Transmembrane helix</keyword>
<dbReference type="AlphaFoldDB" id="U7TPM4"/>
<sequence>MENDKNNEVKKEETFNKNFLNLLKENIFSISIILGAFVCLYHLKDNVEVWFQMIPLSIILLFLFVDNILVELIMTAGLGFLLYEISKQKLDFLTFIIITLYFFINFCQKILEDSINKILEKFYQFIYFIINFSLLMTRFFLIYNLIKSLPESEGCINLEIFINGAVFFTEAIFNTFYEKEKIKRSNIENKPLLPLKVYSLLFFMMYEIFIFFIYPDNWILFVCFNLFVFIILFHKIEEDKEANK</sequence>
<gene>
    <name evidence="2" type="ORF">HMPREF1767_02049</name>
</gene>
<evidence type="ECO:0000313" key="2">
    <source>
        <dbReference type="EMBL" id="ERT46348.1"/>
    </source>
</evidence>
<feature type="transmembrane region" description="Helical" evidence="1">
    <location>
        <begin position="92"/>
        <end position="111"/>
    </location>
</feature>
<feature type="transmembrane region" description="Helical" evidence="1">
    <location>
        <begin position="123"/>
        <end position="146"/>
    </location>
</feature>
<dbReference type="PATRIC" id="fig|1316587.3.peg.2026"/>
<protein>
    <submittedName>
        <fullName evidence="2">Uncharacterized protein</fullName>
    </submittedName>
</protein>
<name>U7TPM4_FUSNU</name>
<evidence type="ECO:0000256" key="1">
    <source>
        <dbReference type="SAM" id="Phobius"/>
    </source>
</evidence>
<feature type="transmembrane region" description="Helical" evidence="1">
    <location>
        <begin position="55"/>
        <end position="80"/>
    </location>
</feature>
<feature type="transmembrane region" description="Helical" evidence="1">
    <location>
        <begin position="158"/>
        <end position="177"/>
    </location>
</feature>